<dbReference type="FunFam" id="2.60.120.1440:FF:000001">
    <property type="entry name" value="Putative anti-sigma factor"/>
    <property type="match status" value="1"/>
</dbReference>
<dbReference type="PANTHER" id="PTHR30273:SF2">
    <property type="entry name" value="PROTEIN FECR"/>
    <property type="match status" value="1"/>
</dbReference>
<dbReference type="PANTHER" id="PTHR30273">
    <property type="entry name" value="PERIPLASMIC SIGNAL SENSOR AND SIGMA FACTOR ACTIVATOR FECR-RELATED"/>
    <property type="match status" value="1"/>
</dbReference>
<keyword evidence="1" id="KW-1133">Transmembrane helix</keyword>
<dbReference type="Gene3D" id="2.60.120.1440">
    <property type="match status" value="1"/>
</dbReference>
<dbReference type="PIRSF" id="PIRSF018266">
    <property type="entry name" value="FecR"/>
    <property type="match status" value="1"/>
</dbReference>
<reference evidence="4 5" key="1">
    <citation type="submission" date="2017-09" db="EMBL/GenBank/DDBJ databases">
        <title>Phase variable restriction modification systems are present in the genome sequences of periodontal pathogens Prevotella intermedia, Tannerella forsythia and Porphyromonas gingivalis.</title>
        <authorList>
            <person name="Haigh R.D."/>
            <person name="Crawford L."/>
            <person name="Ralph J."/>
            <person name="Wanford J."/>
            <person name="Vartoukian S.R."/>
            <person name="Hijazib K."/>
            <person name="Wade W."/>
            <person name="Oggioni M.R."/>
        </authorList>
    </citation>
    <scope>NUCLEOTIDE SEQUENCE [LARGE SCALE GENOMIC DNA]</scope>
    <source>
        <strain evidence="4 5">WW11663</strain>
    </source>
</reference>
<evidence type="ECO:0000313" key="5">
    <source>
        <dbReference type="Proteomes" id="UP000219259"/>
    </source>
</evidence>
<dbReference type="AlphaFoldDB" id="A0A2A6EBQ7"/>
<accession>A0A2A6EBQ7</accession>
<dbReference type="InterPro" id="IPR032508">
    <property type="entry name" value="FecR_C"/>
</dbReference>
<proteinExistence type="predicted"/>
<dbReference type="InterPro" id="IPR012373">
    <property type="entry name" value="Ferrdict_sens_TM"/>
</dbReference>
<comment type="caution">
    <text evidence="4">The sequence shown here is derived from an EMBL/GenBank/DDBJ whole genome shotgun (WGS) entry which is preliminary data.</text>
</comment>
<dbReference type="InterPro" id="IPR006860">
    <property type="entry name" value="FecR"/>
</dbReference>
<feature type="transmembrane region" description="Helical" evidence="1">
    <location>
        <begin position="87"/>
        <end position="108"/>
    </location>
</feature>
<feature type="domain" description="Protein FecR C-terminal" evidence="3">
    <location>
        <begin position="258"/>
        <end position="325"/>
    </location>
</feature>
<sequence length="332" mass="38516">MMNEQLLVRFLMKQCSAEELKSIDRWAAADPAHADWLYEMEHLWSLKDELRFSDEQEIKRSYRRFLSRISRRSLPDTQDKQRKIPVFLRYAAAILFAGWLAVNGYYLLRSKTPPLAMNTIEVPVGQRASLLLSDGTKVWLNAGSTLSYPSAFGEKNRLVSLIGEAFFEVAHDTDKPFVVQSDRMYVEVKGTKFCMKTYPEEKVVVTLTEGSVQVSSIDAGYRAMLKPNEQISYSEQEGWVLTENVDTEQTRSWIHGELYFVEQPLSEITKSLERRFGVRIQIRNPLSTNDTYTCHFRETDSLEQVLFLLKETRQLDYRKLNDGIIEIITIKK</sequence>
<dbReference type="EMBL" id="NSLJ01000002">
    <property type="protein sequence ID" value="PDP45023.1"/>
    <property type="molecule type" value="Genomic_DNA"/>
</dbReference>
<dbReference type="Pfam" id="PF04773">
    <property type="entry name" value="FecR"/>
    <property type="match status" value="1"/>
</dbReference>
<dbReference type="Pfam" id="PF16344">
    <property type="entry name" value="FecR_C"/>
    <property type="match status" value="1"/>
</dbReference>
<dbReference type="Proteomes" id="UP000219259">
    <property type="component" value="Unassembled WGS sequence"/>
</dbReference>
<organism evidence="4 5">
    <name type="scientific">Tannerella forsythia</name>
    <name type="common">Bacteroides forsythus</name>
    <dbReference type="NCBI Taxonomy" id="28112"/>
    <lineage>
        <taxon>Bacteria</taxon>
        <taxon>Pseudomonadati</taxon>
        <taxon>Bacteroidota</taxon>
        <taxon>Bacteroidia</taxon>
        <taxon>Bacteroidales</taxon>
        <taxon>Tannerellaceae</taxon>
        <taxon>Tannerella</taxon>
    </lineage>
</organism>
<evidence type="ECO:0000259" key="3">
    <source>
        <dbReference type="Pfam" id="PF16344"/>
    </source>
</evidence>
<dbReference type="GO" id="GO:0016989">
    <property type="term" value="F:sigma factor antagonist activity"/>
    <property type="evidence" value="ECO:0007669"/>
    <property type="project" value="TreeGrafter"/>
</dbReference>
<evidence type="ECO:0000313" key="4">
    <source>
        <dbReference type="EMBL" id="PDP45023.1"/>
    </source>
</evidence>
<gene>
    <name evidence="4" type="ORF">CLI86_01425</name>
</gene>
<evidence type="ECO:0008006" key="6">
    <source>
        <dbReference type="Google" id="ProtNLM"/>
    </source>
</evidence>
<protein>
    <recommendedName>
        <fullName evidence="6">DUF4974 domain-containing protein</fullName>
    </recommendedName>
</protein>
<evidence type="ECO:0000256" key="1">
    <source>
        <dbReference type="SAM" id="Phobius"/>
    </source>
</evidence>
<feature type="domain" description="FecR protein" evidence="2">
    <location>
        <begin position="119"/>
        <end position="213"/>
    </location>
</feature>
<dbReference type="OrthoDB" id="1098987at2"/>
<name>A0A2A6EBQ7_TANFO</name>
<dbReference type="RefSeq" id="WP_081328186.1">
    <property type="nucleotide sequence ID" value="NZ_CAUPTG010000044.1"/>
</dbReference>
<keyword evidence="1" id="KW-0472">Membrane</keyword>
<evidence type="ECO:0000259" key="2">
    <source>
        <dbReference type="Pfam" id="PF04773"/>
    </source>
</evidence>
<keyword evidence="1" id="KW-0812">Transmembrane</keyword>